<evidence type="ECO:0000256" key="3">
    <source>
        <dbReference type="ARBA" id="ARBA00022970"/>
    </source>
</evidence>
<comment type="caution">
    <text evidence="6">The sequence shown here is derived from an EMBL/GenBank/DDBJ whole genome shotgun (WGS) entry which is preliminary data.</text>
</comment>
<dbReference type="Proteomes" id="UP001595528">
    <property type="component" value="Unassembled WGS sequence"/>
</dbReference>
<dbReference type="EMBL" id="JBHRTR010000032">
    <property type="protein sequence ID" value="MFC3229470.1"/>
    <property type="molecule type" value="Genomic_DNA"/>
</dbReference>
<dbReference type="RefSeq" id="WP_379903712.1">
    <property type="nucleotide sequence ID" value="NZ_JBHRTR010000032.1"/>
</dbReference>
<protein>
    <submittedName>
        <fullName evidence="6">ABC transporter substrate-binding protein</fullName>
    </submittedName>
</protein>
<feature type="signal peptide" evidence="4">
    <location>
        <begin position="1"/>
        <end position="25"/>
    </location>
</feature>
<keyword evidence="3" id="KW-0029">Amino-acid transport</keyword>
<dbReference type="Pfam" id="PF13458">
    <property type="entry name" value="Peripla_BP_6"/>
    <property type="match status" value="1"/>
</dbReference>
<sequence>MGRGKTWTAALALAVAVGLPAGAWAGNDTDDDIIVGFATGKSGILQAYDQPAEHAAKIRIEEINAAGGLLGKQIQIVDSDTKSDRNEGVKAGQAVVDEGADIVVVTCDYDYGAPAAGVAQDEGLISFFLCAEDVKAGIEGIGPYSFSASVLAAVQGATMAEWAYNKRDVKTGYVLVDTSVEYSKSVCYGFEWMFPKVGGKIVGKDGFQNADPSIASQITRIKSLPEVPDAIMLCTYNPGGASAVKQLRAAGIDSLILNGSSLDGSYWLAAVPGLSDFVVPVQGSIYGDDPDPKVEAFNKKFEAKYGARPGSQYAYPGYVLIDVWAKAVERAGTTETEAVVAELEKMREEPTLFGPRTFTDKLHHQNITTYKIVEATDGKFGYVDEWTISEPVPMEILFGGVQN</sequence>
<dbReference type="InterPro" id="IPR028082">
    <property type="entry name" value="Peripla_BP_I"/>
</dbReference>
<evidence type="ECO:0000313" key="7">
    <source>
        <dbReference type="Proteomes" id="UP001595528"/>
    </source>
</evidence>
<feature type="domain" description="Leucine-binding protein" evidence="5">
    <location>
        <begin position="34"/>
        <end position="378"/>
    </location>
</feature>
<dbReference type="SUPFAM" id="SSF53822">
    <property type="entry name" value="Periplasmic binding protein-like I"/>
    <property type="match status" value="1"/>
</dbReference>
<keyword evidence="3" id="KW-0813">Transport</keyword>
<comment type="similarity">
    <text evidence="1">Belongs to the leucine-binding protein family.</text>
</comment>
<evidence type="ECO:0000256" key="2">
    <source>
        <dbReference type="ARBA" id="ARBA00022729"/>
    </source>
</evidence>
<reference evidence="7" key="1">
    <citation type="journal article" date="2019" name="Int. J. Syst. Evol. Microbiol.">
        <title>The Global Catalogue of Microorganisms (GCM) 10K type strain sequencing project: providing services to taxonomists for standard genome sequencing and annotation.</title>
        <authorList>
            <consortium name="The Broad Institute Genomics Platform"/>
            <consortium name="The Broad Institute Genome Sequencing Center for Infectious Disease"/>
            <person name="Wu L."/>
            <person name="Ma J."/>
        </authorList>
    </citation>
    <scope>NUCLEOTIDE SEQUENCE [LARGE SCALE GENOMIC DNA]</scope>
    <source>
        <strain evidence="7">KCTC 42964</strain>
    </source>
</reference>
<name>A0ABV7L536_9PROT</name>
<accession>A0ABV7L536</accession>
<proteinExistence type="inferred from homology"/>
<evidence type="ECO:0000313" key="6">
    <source>
        <dbReference type="EMBL" id="MFC3229470.1"/>
    </source>
</evidence>
<dbReference type="PANTHER" id="PTHR30483">
    <property type="entry name" value="LEUCINE-SPECIFIC-BINDING PROTEIN"/>
    <property type="match status" value="1"/>
</dbReference>
<gene>
    <name evidence="6" type="ORF">ACFOGJ_19640</name>
</gene>
<keyword evidence="2 4" id="KW-0732">Signal</keyword>
<evidence type="ECO:0000259" key="5">
    <source>
        <dbReference type="Pfam" id="PF13458"/>
    </source>
</evidence>
<evidence type="ECO:0000256" key="1">
    <source>
        <dbReference type="ARBA" id="ARBA00010062"/>
    </source>
</evidence>
<dbReference type="PANTHER" id="PTHR30483:SF6">
    <property type="entry name" value="PERIPLASMIC BINDING PROTEIN OF ABC TRANSPORTER FOR NATURAL AMINO ACIDS"/>
    <property type="match status" value="1"/>
</dbReference>
<dbReference type="InterPro" id="IPR028081">
    <property type="entry name" value="Leu-bd"/>
</dbReference>
<dbReference type="InterPro" id="IPR051010">
    <property type="entry name" value="BCAA_transport"/>
</dbReference>
<organism evidence="6 7">
    <name type="scientific">Marinibaculum pumilum</name>
    <dbReference type="NCBI Taxonomy" id="1766165"/>
    <lineage>
        <taxon>Bacteria</taxon>
        <taxon>Pseudomonadati</taxon>
        <taxon>Pseudomonadota</taxon>
        <taxon>Alphaproteobacteria</taxon>
        <taxon>Rhodospirillales</taxon>
        <taxon>Rhodospirillaceae</taxon>
        <taxon>Marinibaculum</taxon>
    </lineage>
</organism>
<dbReference type="Gene3D" id="3.40.50.2300">
    <property type="match status" value="2"/>
</dbReference>
<feature type="chain" id="PRO_5045966282" evidence="4">
    <location>
        <begin position="26"/>
        <end position="403"/>
    </location>
</feature>
<evidence type="ECO:0000256" key="4">
    <source>
        <dbReference type="SAM" id="SignalP"/>
    </source>
</evidence>
<keyword evidence="7" id="KW-1185">Reference proteome</keyword>